<dbReference type="Pfam" id="PF00581">
    <property type="entry name" value="Rhodanese"/>
    <property type="match status" value="1"/>
</dbReference>
<accession>A0A6N7UZT5</accession>
<dbReference type="InterPro" id="IPR050229">
    <property type="entry name" value="GlpE_sulfurtransferase"/>
</dbReference>
<protein>
    <submittedName>
        <fullName evidence="2">Rhodanese-like domain-containing protein</fullName>
    </submittedName>
</protein>
<feature type="domain" description="Rhodanese" evidence="1">
    <location>
        <begin position="42"/>
        <end position="143"/>
    </location>
</feature>
<evidence type="ECO:0000259" key="1">
    <source>
        <dbReference type="PROSITE" id="PS50206"/>
    </source>
</evidence>
<evidence type="ECO:0000313" key="2">
    <source>
        <dbReference type="EMBL" id="MSR93390.1"/>
    </source>
</evidence>
<dbReference type="PROSITE" id="PS50206">
    <property type="entry name" value="RHODANESE_3"/>
    <property type="match status" value="1"/>
</dbReference>
<dbReference type="PANTHER" id="PTHR43031:SF16">
    <property type="entry name" value="OXIDOREDUCTASE"/>
    <property type="match status" value="1"/>
</dbReference>
<dbReference type="AlphaFoldDB" id="A0A6N7UZT5"/>
<dbReference type="EMBL" id="VULY01000018">
    <property type="protein sequence ID" value="MSR93390.1"/>
    <property type="molecule type" value="Genomic_DNA"/>
</dbReference>
<dbReference type="CDD" id="cd00158">
    <property type="entry name" value="RHOD"/>
    <property type="match status" value="1"/>
</dbReference>
<organism evidence="2 3">
    <name type="scientific">Suipraeoptans intestinalis</name>
    <dbReference type="NCBI Taxonomy" id="2606628"/>
    <lineage>
        <taxon>Bacteria</taxon>
        <taxon>Bacillati</taxon>
        <taxon>Bacillota</taxon>
        <taxon>Clostridia</taxon>
        <taxon>Lachnospirales</taxon>
        <taxon>Lachnospiraceae</taxon>
        <taxon>Suipraeoptans</taxon>
    </lineage>
</organism>
<name>A0A6N7UZT5_9FIRM</name>
<gene>
    <name evidence="2" type="ORF">FYJ34_03675</name>
</gene>
<sequence length="145" mass="15882">MGSAKDGNEVSVETVSMKLVKAVEEGGYTMVNTEELKSWVDNKEDMILIDTMPADHYKSKRIPTAVNAELPVAYADVTPEQREAFVSLLGTDKDKKIVIYCGFVGCERSHVGALIAKEEGFTNVVRHPGGIIAWIDAGYDIESDD</sequence>
<keyword evidence="3" id="KW-1185">Reference proteome</keyword>
<dbReference type="InterPro" id="IPR036873">
    <property type="entry name" value="Rhodanese-like_dom_sf"/>
</dbReference>
<dbReference type="SMART" id="SM00450">
    <property type="entry name" value="RHOD"/>
    <property type="match status" value="1"/>
</dbReference>
<reference evidence="2 3" key="1">
    <citation type="submission" date="2019-08" db="EMBL/GenBank/DDBJ databases">
        <title>In-depth cultivation of the pig gut microbiome towards novel bacterial diversity and tailored functional studies.</title>
        <authorList>
            <person name="Wylensek D."/>
            <person name="Hitch T.C.A."/>
            <person name="Clavel T."/>
        </authorList>
    </citation>
    <scope>NUCLEOTIDE SEQUENCE [LARGE SCALE GENOMIC DNA]</scope>
    <source>
        <strain evidence="2 3">68-1-5</strain>
    </source>
</reference>
<dbReference type="SUPFAM" id="SSF52821">
    <property type="entry name" value="Rhodanese/Cell cycle control phosphatase"/>
    <property type="match status" value="1"/>
</dbReference>
<dbReference type="Gene3D" id="3.40.250.10">
    <property type="entry name" value="Rhodanese-like domain"/>
    <property type="match status" value="1"/>
</dbReference>
<dbReference type="PANTHER" id="PTHR43031">
    <property type="entry name" value="FAD-DEPENDENT OXIDOREDUCTASE"/>
    <property type="match status" value="1"/>
</dbReference>
<dbReference type="InterPro" id="IPR001763">
    <property type="entry name" value="Rhodanese-like_dom"/>
</dbReference>
<comment type="caution">
    <text evidence="2">The sequence shown here is derived from an EMBL/GenBank/DDBJ whole genome shotgun (WGS) entry which is preliminary data.</text>
</comment>
<proteinExistence type="predicted"/>
<dbReference type="Proteomes" id="UP000434409">
    <property type="component" value="Unassembled WGS sequence"/>
</dbReference>
<evidence type="ECO:0000313" key="3">
    <source>
        <dbReference type="Proteomes" id="UP000434409"/>
    </source>
</evidence>